<evidence type="ECO:0000313" key="1">
    <source>
        <dbReference type="EMBL" id="KPX76548.1"/>
    </source>
</evidence>
<accession>A0A0P9TWX2</accession>
<dbReference type="Proteomes" id="UP000050265">
    <property type="component" value="Unassembled WGS sequence"/>
</dbReference>
<sequence>MLGDLMVAAVDTDLPAIHIPLDGIRAEILRLRTKSRVLAGGLFLSSDTIGKV</sequence>
<organism evidence="1 2">
    <name type="scientific">Pseudomonas amygdali pv. lachrymans</name>
    <name type="common">Pseudomonas syringae pv. lachrymans</name>
    <dbReference type="NCBI Taxonomy" id="53707"/>
    <lineage>
        <taxon>Bacteria</taxon>
        <taxon>Pseudomonadati</taxon>
        <taxon>Pseudomonadota</taxon>
        <taxon>Gammaproteobacteria</taxon>
        <taxon>Pseudomonadales</taxon>
        <taxon>Pseudomonadaceae</taxon>
        <taxon>Pseudomonas</taxon>
        <taxon>Pseudomonas amygdali</taxon>
    </lineage>
</organism>
<dbReference type="AlphaFoldDB" id="A0A0P9TWX2"/>
<dbReference type="EMBL" id="LJQP01000045">
    <property type="protein sequence ID" value="KPX76548.1"/>
    <property type="molecule type" value="Genomic_DNA"/>
</dbReference>
<protein>
    <submittedName>
        <fullName evidence="1">Uncharacterized protein</fullName>
    </submittedName>
</protein>
<gene>
    <name evidence="1" type="ORF">ALO35_102918</name>
</gene>
<reference evidence="1 2" key="1">
    <citation type="submission" date="2015-09" db="EMBL/GenBank/DDBJ databases">
        <title>Genome announcement of multiple Pseudomonas syringae strains.</title>
        <authorList>
            <person name="Thakur S."/>
            <person name="Wang P.W."/>
            <person name="Gong Y."/>
            <person name="Weir B.S."/>
            <person name="Guttman D.S."/>
        </authorList>
    </citation>
    <scope>NUCLEOTIDE SEQUENCE [LARGE SCALE GENOMIC DNA]</scope>
    <source>
        <strain evidence="1 2">ICMP3507</strain>
    </source>
</reference>
<name>A0A0P9TWX2_PSEAV</name>
<comment type="caution">
    <text evidence="1">The sequence shown here is derived from an EMBL/GenBank/DDBJ whole genome shotgun (WGS) entry which is preliminary data.</text>
</comment>
<dbReference type="PATRIC" id="fig|53707.9.peg.6202"/>
<proteinExistence type="predicted"/>
<evidence type="ECO:0000313" key="2">
    <source>
        <dbReference type="Proteomes" id="UP000050265"/>
    </source>
</evidence>